<accession>A0A9J6A7B3</accession>
<feature type="region of interest" description="Disordered" evidence="1">
    <location>
        <begin position="202"/>
        <end position="268"/>
    </location>
</feature>
<sequence length="268" mass="30650">FWWKHGNLGAKRNKKAKKNEEAEAWALPSTLGDSPKGHTPPLVPVREALKKHDKKGDEMSMNDDDELHQRVNRRVNWRFRLTSPNDSPALFSERRKSRNNEHSCVEDTLQIILLNVTEHDRVINEIKENVEVLNQMVGSHSRLIMLIRLLLSCAVPPFHSNELLGFPGRLSKDLHCAMTLIKALLGRQPKFWWKHGHLGAKRNRKTEKNEDAEAWASPNTLGNSPKGRTPPLFSIREAVLHRPMTQSTTMLKASARRRRTTPKGELPS</sequence>
<dbReference type="Proteomes" id="UP000824120">
    <property type="component" value="Chromosome 2"/>
</dbReference>
<gene>
    <name evidence="2" type="ORF">H5410_005153</name>
</gene>
<dbReference type="AlphaFoldDB" id="A0A9J6A7B3"/>
<dbReference type="EMBL" id="JACXVP010000002">
    <property type="protein sequence ID" value="KAG5619935.1"/>
    <property type="molecule type" value="Genomic_DNA"/>
</dbReference>
<name>A0A9J6A7B3_SOLCO</name>
<protein>
    <submittedName>
        <fullName evidence="2">Uncharacterized protein</fullName>
    </submittedName>
</protein>
<feature type="non-terminal residue" evidence="2">
    <location>
        <position position="268"/>
    </location>
</feature>
<evidence type="ECO:0000313" key="3">
    <source>
        <dbReference type="Proteomes" id="UP000824120"/>
    </source>
</evidence>
<evidence type="ECO:0000256" key="1">
    <source>
        <dbReference type="SAM" id="MobiDB-lite"/>
    </source>
</evidence>
<feature type="region of interest" description="Disordered" evidence="1">
    <location>
        <begin position="8"/>
        <end position="43"/>
    </location>
</feature>
<comment type="caution">
    <text evidence="2">The sequence shown here is derived from an EMBL/GenBank/DDBJ whole genome shotgun (WGS) entry which is preliminary data.</text>
</comment>
<organism evidence="2 3">
    <name type="scientific">Solanum commersonii</name>
    <name type="common">Commerson's wild potato</name>
    <name type="synonym">Commerson's nightshade</name>
    <dbReference type="NCBI Taxonomy" id="4109"/>
    <lineage>
        <taxon>Eukaryota</taxon>
        <taxon>Viridiplantae</taxon>
        <taxon>Streptophyta</taxon>
        <taxon>Embryophyta</taxon>
        <taxon>Tracheophyta</taxon>
        <taxon>Spermatophyta</taxon>
        <taxon>Magnoliopsida</taxon>
        <taxon>eudicotyledons</taxon>
        <taxon>Gunneridae</taxon>
        <taxon>Pentapetalae</taxon>
        <taxon>asterids</taxon>
        <taxon>lamiids</taxon>
        <taxon>Solanales</taxon>
        <taxon>Solanaceae</taxon>
        <taxon>Solanoideae</taxon>
        <taxon>Solaneae</taxon>
        <taxon>Solanum</taxon>
    </lineage>
</organism>
<reference evidence="2 3" key="1">
    <citation type="submission" date="2020-09" db="EMBL/GenBank/DDBJ databases">
        <title>De no assembly of potato wild relative species, Solanum commersonii.</title>
        <authorList>
            <person name="Cho K."/>
        </authorList>
    </citation>
    <scope>NUCLEOTIDE SEQUENCE [LARGE SCALE GENOMIC DNA]</scope>
    <source>
        <strain evidence="2">LZ3.2</strain>
        <tissue evidence="2">Leaf</tissue>
    </source>
</reference>
<keyword evidence="3" id="KW-1185">Reference proteome</keyword>
<proteinExistence type="predicted"/>
<evidence type="ECO:0000313" key="2">
    <source>
        <dbReference type="EMBL" id="KAG5619935.1"/>
    </source>
</evidence>